<evidence type="ECO:0000313" key="2">
    <source>
        <dbReference type="Proteomes" id="UP001154322"/>
    </source>
</evidence>
<sequence>MEVGIVTVYIPRALHPVLTGDDYEDKGDMTDMIACSHPNGSFLLRVAGVLIDNGKVLMQRNKSGDAWVLPGLARIRGILKSMLARMYRLIFRTANSSGRKRSLS</sequence>
<dbReference type="RefSeq" id="WP_213429088.1">
    <property type="nucleotide sequence ID" value="NZ_AP031286.1"/>
</dbReference>
<reference evidence="1" key="1">
    <citation type="submission" date="2022-06" db="EMBL/GenBank/DDBJ databases">
        <authorList>
            <person name="Dietemann V."/>
            <person name="Ory F."/>
            <person name="Dainat B."/>
            <person name="Oberhansli S."/>
        </authorList>
    </citation>
    <scope>NUCLEOTIDE SEQUENCE</scope>
    <source>
        <strain evidence="1">Ena-SAMPLE-TAB-26-04-2022-14:26:32:270-5432</strain>
    </source>
</reference>
<dbReference type="Proteomes" id="UP001154322">
    <property type="component" value="Unassembled WGS sequence"/>
</dbReference>
<protein>
    <recommendedName>
        <fullName evidence="3">Nudix hydrolase domain-containing protein</fullName>
    </recommendedName>
</protein>
<proteinExistence type="predicted"/>
<dbReference type="Gene3D" id="3.90.79.10">
    <property type="entry name" value="Nucleoside Triphosphate Pyrophosphohydrolase"/>
    <property type="match status" value="1"/>
</dbReference>
<evidence type="ECO:0008006" key="3">
    <source>
        <dbReference type="Google" id="ProtNLM"/>
    </source>
</evidence>
<comment type="caution">
    <text evidence="1">The sequence shown here is derived from an EMBL/GenBank/DDBJ whole genome shotgun (WGS) entry which is preliminary data.</text>
</comment>
<name>A0ABM9FXK5_9BACL</name>
<gene>
    <name evidence="1" type="ORF">WJ0W_001177</name>
</gene>
<keyword evidence="2" id="KW-1185">Reference proteome</keyword>
<accession>A0ABM9FXK5</accession>
<dbReference type="EMBL" id="CALYLO010000001">
    <property type="protein sequence ID" value="CAH8243938.1"/>
    <property type="molecule type" value="Genomic_DNA"/>
</dbReference>
<organism evidence="1 2">
    <name type="scientific">Paenibacillus melissococcoides</name>
    <dbReference type="NCBI Taxonomy" id="2912268"/>
    <lineage>
        <taxon>Bacteria</taxon>
        <taxon>Bacillati</taxon>
        <taxon>Bacillota</taxon>
        <taxon>Bacilli</taxon>
        <taxon>Bacillales</taxon>
        <taxon>Paenibacillaceae</taxon>
        <taxon>Paenibacillus</taxon>
    </lineage>
</organism>
<evidence type="ECO:0000313" key="1">
    <source>
        <dbReference type="EMBL" id="CAH8243938.1"/>
    </source>
</evidence>